<organism evidence="3 4">
    <name type="scientific">Effrenium voratum</name>
    <dbReference type="NCBI Taxonomy" id="2562239"/>
    <lineage>
        <taxon>Eukaryota</taxon>
        <taxon>Sar</taxon>
        <taxon>Alveolata</taxon>
        <taxon>Dinophyceae</taxon>
        <taxon>Suessiales</taxon>
        <taxon>Symbiodiniaceae</taxon>
        <taxon>Effrenium</taxon>
    </lineage>
</organism>
<evidence type="ECO:0000256" key="1">
    <source>
        <dbReference type="SAM" id="Coils"/>
    </source>
</evidence>
<evidence type="ECO:0000313" key="3">
    <source>
        <dbReference type="EMBL" id="CAJ1408684.1"/>
    </source>
</evidence>
<feature type="region of interest" description="Disordered" evidence="2">
    <location>
        <begin position="241"/>
        <end position="266"/>
    </location>
</feature>
<accession>A0AA36JPA8</accession>
<evidence type="ECO:0000256" key="2">
    <source>
        <dbReference type="SAM" id="MobiDB-lite"/>
    </source>
</evidence>
<feature type="region of interest" description="Disordered" evidence="2">
    <location>
        <begin position="487"/>
        <end position="529"/>
    </location>
</feature>
<feature type="compositionally biased region" description="Basic and acidic residues" evidence="2">
    <location>
        <begin position="518"/>
        <end position="529"/>
    </location>
</feature>
<feature type="coiled-coil region" evidence="1">
    <location>
        <begin position="382"/>
        <end position="416"/>
    </location>
</feature>
<protein>
    <submittedName>
        <fullName evidence="3">Uncharacterized protein</fullName>
    </submittedName>
</protein>
<dbReference type="InterPro" id="IPR013083">
    <property type="entry name" value="Znf_RING/FYVE/PHD"/>
</dbReference>
<comment type="caution">
    <text evidence="3">The sequence shown here is derived from an EMBL/GenBank/DDBJ whole genome shotgun (WGS) entry which is preliminary data.</text>
</comment>
<reference evidence="3" key="1">
    <citation type="submission" date="2023-08" db="EMBL/GenBank/DDBJ databases">
        <authorList>
            <person name="Chen Y."/>
            <person name="Shah S."/>
            <person name="Dougan E. K."/>
            <person name="Thang M."/>
            <person name="Chan C."/>
        </authorList>
    </citation>
    <scope>NUCLEOTIDE SEQUENCE</scope>
</reference>
<keyword evidence="1" id="KW-0175">Coiled coil</keyword>
<name>A0AA36JPA8_9DINO</name>
<dbReference type="EMBL" id="CAUJNA010003727">
    <property type="protein sequence ID" value="CAJ1408684.1"/>
    <property type="molecule type" value="Genomic_DNA"/>
</dbReference>
<dbReference type="AlphaFoldDB" id="A0AA36JPA8"/>
<sequence>MLEHDVPKAQDAVQKAAEDVPCTLPMVAGFSCFLCKRTLQAAVATGDGYSYCRQCALDWFRAQERSRSSLASPTTGEPVSDRLLLPNFNLREAIASLQRDILPVWDEAQRERSQLRGELAKLSGKEQKSRHASDYRLADAEASAAHFQTQWRNVQQEVQRLQMELERYHHVMEKRDVSGRDAEAKAEMSRLAAELRSSNVEVKRLQDELEKTRQQAKGQAEDLEALRQELRAARLSEQNLQQELARAKHEASGSLRLASSPREDQPELARVKEALAESQALVMTLQAEFVAARLGSPASSPKPPELPAESLFQAEVAHMQQALRKQDDVIADLQTQITALRSQTSRLKQLADLREQRRLESQDEILRLRGELLTIERRNCISSELERTAELATREAERLEQDLDAAQRAAASGTEHLRQLAQDMGAESDDDPGAFVQMKVREVQVLMPATAKLLNALGLRHDQGMPEALRKAEDAVMELLKVKAQAAAAAGATAASRKAPRPEAFEVSNRSRSQNPEVESRSSSDVERR</sequence>
<dbReference type="Gene3D" id="3.30.40.10">
    <property type="entry name" value="Zinc/RING finger domain, C3HC4 (zinc finger)"/>
    <property type="match status" value="1"/>
</dbReference>
<proteinExistence type="predicted"/>
<gene>
    <name evidence="3" type="ORF">EVOR1521_LOCUS29964</name>
</gene>
<dbReference type="Proteomes" id="UP001178507">
    <property type="component" value="Unassembled WGS sequence"/>
</dbReference>
<evidence type="ECO:0000313" key="4">
    <source>
        <dbReference type="Proteomes" id="UP001178507"/>
    </source>
</evidence>
<keyword evidence="4" id="KW-1185">Reference proteome</keyword>
<feature type="coiled-coil region" evidence="1">
    <location>
        <begin position="323"/>
        <end position="350"/>
    </location>
</feature>
<feature type="compositionally biased region" description="Low complexity" evidence="2">
    <location>
        <begin position="487"/>
        <end position="497"/>
    </location>
</feature>
<dbReference type="SUPFAM" id="SSF57850">
    <property type="entry name" value="RING/U-box"/>
    <property type="match status" value="1"/>
</dbReference>